<evidence type="ECO:0000256" key="7">
    <source>
        <dbReference type="PIRSR" id="PIRSR000445-3"/>
    </source>
</evidence>
<comment type="miscellaneous">
    <text evidence="4">During catalysis, the active site Cys acts as a nucleophile attacking the alpha-carbonyl group of tRNA-bound glutamate with the formation of a thioester intermediate between enzyme and glutamate, and the concomitant release of tRNA(Glu). The thioester intermediate is finally reduced by direct hydride transfer from NADPH, to form the product GSA.</text>
</comment>
<dbReference type="Gene3D" id="3.40.50.720">
    <property type="entry name" value="NAD(P)-binding Rossmann-like Domain"/>
    <property type="match status" value="1"/>
</dbReference>
<dbReference type="Proteomes" id="UP000199072">
    <property type="component" value="Unassembled WGS sequence"/>
</dbReference>
<comment type="domain">
    <text evidence="4">Possesses an unusual extended V-shaped dimeric structure with each monomer consisting of three distinct domains arranged along a curved 'spinal' alpha-helix. The N-terminal catalytic domain specifically recognizes the glutamate moiety of the substrate. The second domain is the NADPH-binding domain, and the third C-terminal domain is responsible for dimerization.</text>
</comment>
<feature type="binding site" evidence="4 7">
    <location>
        <begin position="193"/>
        <end position="198"/>
    </location>
    <ligand>
        <name>NADP(+)</name>
        <dbReference type="ChEBI" id="CHEBI:58349"/>
    </ligand>
</feature>
<dbReference type="EC" id="1.2.1.70" evidence="4"/>
<dbReference type="HAMAP" id="MF_00087">
    <property type="entry name" value="Glu_tRNA_reductase"/>
    <property type="match status" value="1"/>
</dbReference>
<evidence type="ECO:0000256" key="5">
    <source>
        <dbReference type="PIRSR" id="PIRSR000445-1"/>
    </source>
</evidence>
<dbReference type="InterPro" id="IPR036343">
    <property type="entry name" value="GluRdtase_N_sf"/>
</dbReference>
<dbReference type="GO" id="GO:0008883">
    <property type="term" value="F:glutamyl-tRNA reductase activity"/>
    <property type="evidence" value="ECO:0007669"/>
    <property type="project" value="UniProtKB-UniRule"/>
</dbReference>
<dbReference type="Gene3D" id="3.30.460.30">
    <property type="entry name" value="Glutamyl-tRNA reductase, N-terminal domain"/>
    <property type="match status" value="1"/>
</dbReference>
<evidence type="ECO:0000259" key="10">
    <source>
        <dbReference type="Pfam" id="PF05201"/>
    </source>
</evidence>
<comment type="similarity">
    <text evidence="4">Belongs to the glutamyl-tRNA reductase family.</text>
</comment>
<dbReference type="SUPFAM" id="SSF69742">
    <property type="entry name" value="Glutamyl tRNA-reductase catalytic, N-terminal domain"/>
    <property type="match status" value="1"/>
</dbReference>
<dbReference type="GO" id="GO:0050661">
    <property type="term" value="F:NADP binding"/>
    <property type="evidence" value="ECO:0007669"/>
    <property type="project" value="InterPro"/>
</dbReference>
<dbReference type="RefSeq" id="WP_091154013.1">
    <property type="nucleotide sequence ID" value="NZ_FNAI01000015.1"/>
</dbReference>
<evidence type="ECO:0000256" key="6">
    <source>
        <dbReference type="PIRSR" id="PIRSR000445-2"/>
    </source>
</evidence>
<feature type="active site" description="Nucleophile" evidence="4 5">
    <location>
        <position position="58"/>
    </location>
</feature>
<evidence type="ECO:0000256" key="1">
    <source>
        <dbReference type="ARBA" id="ARBA00022857"/>
    </source>
</evidence>
<evidence type="ECO:0000256" key="2">
    <source>
        <dbReference type="ARBA" id="ARBA00023002"/>
    </source>
</evidence>
<comment type="pathway">
    <text evidence="4">Porphyrin-containing compound metabolism; protoporphyrin-IX biosynthesis; 5-aminolevulinate from L-glutamyl-tRNA(Glu): step 1/2.</text>
</comment>
<dbReference type="SUPFAM" id="SSF51735">
    <property type="entry name" value="NAD(P)-binding Rossmann-fold domains"/>
    <property type="match status" value="1"/>
</dbReference>
<dbReference type="PROSITE" id="PS00747">
    <property type="entry name" value="GLUTR"/>
    <property type="match status" value="1"/>
</dbReference>
<keyword evidence="3 4" id="KW-0627">Porphyrin biosynthesis</keyword>
<feature type="binding site" evidence="4 6">
    <location>
        <position position="124"/>
    </location>
    <ligand>
        <name>substrate</name>
    </ligand>
</feature>
<dbReference type="PANTHER" id="PTHR43013:SF1">
    <property type="entry name" value="GLUTAMYL-TRNA REDUCTASE"/>
    <property type="match status" value="1"/>
</dbReference>
<dbReference type="OrthoDB" id="110209at2"/>
<evidence type="ECO:0000256" key="3">
    <source>
        <dbReference type="ARBA" id="ARBA00023244"/>
    </source>
</evidence>
<feature type="binding site" evidence="4 6">
    <location>
        <begin position="57"/>
        <end position="60"/>
    </location>
    <ligand>
        <name>substrate</name>
    </ligand>
</feature>
<reference evidence="11 12" key="1">
    <citation type="submission" date="2016-10" db="EMBL/GenBank/DDBJ databases">
        <authorList>
            <person name="de Groot N.N."/>
        </authorList>
    </citation>
    <scope>NUCLEOTIDE SEQUENCE [LARGE SCALE GENOMIC DNA]</scope>
    <source>
        <strain evidence="11 12">47C3B</strain>
    </source>
</reference>
<dbReference type="STRING" id="1391627.SAMN05216464_11526"/>
<dbReference type="GO" id="GO:0019353">
    <property type="term" value="P:protoporphyrinogen IX biosynthetic process from glutamate"/>
    <property type="evidence" value="ECO:0007669"/>
    <property type="project" value="TreeGrafter"/>
</dbReference>
<keyword evidence="2 4" id="KW-0560">Oxidoreductase</keyword>
<dbReference type="InterPro" id="IPR036291">
    <property type="entry name" value="NAD(P)-bd_dom_sf"/>
</dbReference>
<dbReference type="EMBL" id="FNAI01000015">
    <property type="protein sequence ID" value="SDF25655.1"/>
    <property type="molecule type" value="Genomic_DNA"/>
</dbReference>
<feature type="domain" description="Quinate/shikimate 5-dehydrogenase/glutamyl-tRNA reductase" evidence="9">
    <location>
        <begin position="183"/>
        <end position="303"/>
    </location>
</feature>
<feature type="site" description="Important for activity" evidence="4 8">
    <location>
        <position position="103"/>
    </location>
</feature>
<sequence length="411" mass="44616">MNTNRLPDMAGFFLAGISYQKTNAPARGWFAIDQQQYATCLAQAPAFGIGAMFILSTCNRTEIYGFATDPRALINVLCTVTKGSAAAFTDQAYLKKGREAITHLFQVGAGLDSQLLGDYEIVGQLKQAVKFARDRGFINTFLDRLVSTVLQSSKDIKNNTALSKGAVSAAFAAVQYIKAAVTRPADRRILLVGAGKIGCSTCKNLVDYLGATQIVVVNRSEAKAAGIAAALHLTCAPMAQLAEQVALADIIIVTTNAAAPLILRSHLEHTSHKLIIDLSLPGNVDAEVNQLSHIQLIGLDEISKSNDHSLRDRQADIPKANAIIARHLDDFLDWCRMRKNIPILKAISIRLGEIAAQQQRAVNDPEMPSVCHTAEQKIRRVIGGTAEKMRTDNHSGCYYIEAINELLTDFS</sequence>
<dbReference type="AlphaFoldDB" id="A0A1G7JLC6"/>
<dbReference type="UniPathway" id="UPA00251">
    <property type="reaction ID" value="UER00316"/>
</dbReference>
<comment type="catalytic activity">
    <reaction evidence="4">
        <text>(S)-4-amino-5-oxopentanoate + tRNA(Glu) + NADP(+) = L-glutamyl-tRNA(Glu) + NADPH + H(+)</text>
        <dbReference type="Rhea" id="RHEA:12344"/>
        <dbReference type="Rhea" id="RHEA-COMP:9663"/>
        <dbReference type="Rhea" id="RHEA-COMP:9680"/>
        <dbReference type="ChEBI" id="CHEBI:15378"/>
        <dbReference type="ChEBI" id="CHEBI:57501"/>
        <dbReference type="ChEBI" id="CHEBI:57783"/>
        <dbReference type="ChEBI" id="CHEBI:58349"/>
        <dbReference type="ChEBI" id="CHEBI:78442"/>
        <dbReference type="ChEBI" id="CHEBI:78520"/>
        <dbReference type="EC" id="1.2.1.70"/>
    </reaction>
</comment>
<evidence type="ECO:0000313" key="11">
    <source>
        <dbReference type="EMBL" id="SDF25655.1"/>
    </source>
</evidence>
<dbReference type="PIRSF" id="PIRSF000445">
    <property type="entry name" value="4pyrrol_synth_GluRdtase"/>
    <property type="match status" value="1"/>
</dbReference>
<keyword evidence="12" id="KW-1185">Reference proteome</keyword>
<feature type="binding site" evidence="4 6">
    <location>
        <begin position="118"/>
        <end position="120"/>
    </location>
    <ligand>
        <name>substrate</name>
    </ligand>
</feature>
<dbReference type="InterPro" id="IPR006151">
    <property type="entry name" value="Shikm_DH/Glu-tRNA_Rdtase"/>
</dbReference>
<dbReference type="Pfam" id="PF05201">
    <property type="entry name" value="GlutR_N"/>
    <property type="match status" value="1"/>
</dbReference>
<protein>
    <recommendedName>
        <fullName evidence="4">Glutamyl-tRNA reductase</fullName>
        <shortName evidence="4">GluTR</shortName>
        <ecNumber evidence="4">1.2.1.70</ecNumber>
    </recommendedName>
</protein>
<keyword evidence="1 4" id="KW-0521">NADP</keyword>
<comment type="function">
    <text evidence="4">Catalyzes the NADPH-dependent reduction of glutamyl-tRNA(Glu) to glutamate 1-semialdehyde (GSA).</text>
</comment>
<dbReference type="InterPro" id="IPR000343">
    <property type="entry name" value="4pyrrol_synth_GluRdtase"/>
</dbReference>
<dbReference type="Pfam" id="PF01488">
    <property type="entry name" value="Shikimate_DH"/>
    <property type="match status" value="1"/>
</dbReference>
<evidence type="ECO:0000313" key="12">
    <source>
        <dbReference type="Proteomes" id="UP000199072"/>
    </source>
</evidence>
<dbReference type="NCBIfam" id="TIGR01035">
    <property type="entry name" value="hemA"/>
    <property type="match status" value="1"/>
</dbReference>
<comment type="subunit">
    <text evidence="4">Homodimer.</text>
</comment>
<feature type="domain" description="Glutamyl-tRNA reductase N-terminal" evidence="10">
    <location>
        <begin position="16"/>
        <end position="160"/>
    </location>
</feature>
<dbReference type="PANTHER" id="PTHR43013">
    <property type="entry name" value="GLUTAMYL-TRNA REDUCTASE"/>
    <property type="match status" value="1"/>
</dbReference>
<dbReference type="InterPro" id="IPR018214">
    <property type="entry name" value="GluRdtase_CS"/>
</dbReference>
<organism evidence="11 12">
    <name type="scientific">Mucilaginibacter pineti</name>
    <dbReference type="NCBI Taxonomy" id="1391627"/>
    <lineage>
        <taxon>Bacteria</taxon>
        <taxon>Pseudomonadati</taxon>
        <taxon>Bacteroidota</taxon>
        <taxon>Sphingobacteriia</taxon>
        <taxon>Sphingobacteriales</taxon>
        <taxon>Sphingobacteriaceae</taxon>
        <taxon>Mucilaginibacter</taxon>
    </lineage>
</organism>
<evidence type="ECO:0000256" key="8">
    <source>
        <dbReference type="PIRSR" id="PIRSR000445-4"/>
    </source>
</evidence>
<proteinExistence type="inferred from homology"/>
<accession>A0A1G7JLC6</accession>
<evidence type="ECO:0000256" key="4">
    <source>
        <dbReference type="HAMAP-Rule" id="MF_00087"/>
    </source>
</evidence>
<feature type="binding site" evidence="4 6">
    <location>
        <position position="113"/>
    </location>
    <ligand>
        <name>substrate</name>
    </ligand>
</feature>
<evidence type="ECO:0000259" key="9">
    <source>
        <dbReference type="Pfam" id="PF01488"/>
    </source>
</evidence>
<gene>
    <name evidence="4" type="primary">hemA</name>
    <name evidence="11" type="ORF">SAMN05216464_11526</name>
</gene>
<name>A0A1G7JLC6_9SPHI</name>
<dbReference type="InterPro" id="IPR015895">
    <property type="entry name" value="4pyrrol_synth_GluRdtase_N"/>
</dbReference>